<proteinExistence type="predicted"/>
<name>A0A419DGS3_9BACT</name>
<comment type="caution">
    <text evidence="3">The sequence shown here is derived from an EMBL/GenBank/DDBJ whole genome shotgun (WGS) entry which is preliminary data.</text>
</comment>
<keyword evidence="2" id="KW-1133">Transmembrane helix</keyword>
<feature type="region of interest" description="Disordered" evidence="1">
    <location>
        <begin position="38"/>
        <end position="58"/>
    </location>
</feature>
<evidence type="ECO:0000313" key="3">
    <source>
        <dbReference type="EMBL" id="RJO62277.1"/>
    </source>
</evidence>
<gene>
    <name evidence="3" type="ORF">C4544_00310</name>
</gene>
<protein>
    <submittedName>
        <fullName evidence="3">Uncharacterized protein</fullName>
    </submittedName>
</protein>
<sequence>MANEQLDEYIKKSRQAGMSDEAIRSSLKDAGWQETDIEAGLSPSSDSNNVNLQSNGQKPNAKSLLKSKKFLLSLAGIILVLIISAGLLGYFIFYPKWVKDQVIKGIQKVEIGKIEGDMAFTGTEGEPAKVTLNGYFDGRDEKNSKADLNLGLDVPLGEGINIQAEANVRQIGDKTYIKLDKVPGGGLIDLSALKDQWIYIEPSSAGELTGSNTNVPTTVNTKGVEEALNAKDTFKEFKKVKGEKVDGKPCHKFDFEISKDKLASVIASVAGQKESDIKDSLKDIESVKGSIYSEKRNYTMRRLDITIKSKDYNVEISFKFSDIGKEQEVKEPEEYKSLEELFGGMMAPGLDGGTTLEETRP</sequence>
<keyword evidence="2" id="KW-0812">Transmembrane</keyword>
<accession>A0A419DGS3</accession>
<keyword evidence="2" id="KW-0472">Membrane</keyword>
<reference evidence="3 4" key="1">
    <citation type="journal article" date="2017" name="ISME J.">
        <title>Energy and carbon metabolisms in a deep terrestrial subsurface fluid microbial community.</title>
        <authorList>
            <person name="Momper L."/>
            <person name="Jungbluth S.P."/>
            <person name="Lee M.D."/>
            <person name="Amend J.P."/>
        </authorList>
    </citation>
    <scope>NUCLEOTIDE SEQUENCE [LARGE SCALE GENOMIC DNA]</scope>
    <source>
        <strain evidence="3">SURF_29</strain>
    </source>
</reference>
<dbReference type="EMBL" id="QZJW01000002">
    <property type="protein sequence ID" value="RJO62277.1"/>
    <property type="molecule type" value="Genomic_DNA"/>
</dbReference>
<feature type="compositionally biased region" description="Polar residues" evidence="1">
    <location>
        <begin position="42"/>
        <end position="58"/>
    </location>
</feature>
<dbReference type="Gene3D" id="2.50.20.20">
    <property type="match status" value="1"/>
</dbReference>
<evidence type="ECO:0000313" key="4">
    <source>
        <dbReference type="Proteomes" id="UP000285655"/>
    </source>
</evidence>
<evidence type="ECO:0000256" key="2">
    <source>
        <dbReference type="SAM" id="Phobius"/>
    </source>
</evidence>
<dbReference type="Proteomes" id="UP000285655">
    <property type="component" value="Unassembled WGS sequence"/>
</dbReference>
<dbReference type="AlphaFoldDB" id="A0A419DGS3"/>
<evidence type="ECO:0000256" key="1">
    <source>
        <dbReference type="SAM" id="MobiDB-lite"/>
    </source>
</evidence>
<feature type="transmembrane region" description="Helical" evidence="2">
    <location>
        <begin position="70"/>
        <end position="93"/>
    </location>
</feature>
<organism evidence="3 4">
    <name type="scientific">candidate division WS5 bacterium</name>
    <dbReference type="NCBI Taxonomy" id="2093353"/>
    <lineage>
        <taxon>Bacteria</taxon>
        <taxon>candidate division WS5</taxon>
    </lineage>
</organism>